<proteinExistence type="predicted"/>
<accession>A0A7S6WPT7</accession>
<dbReference type="SUPFAM" id="SSF52540">
    <property type="entry name" value="P-loop containing nucleoside triphosphate hydrolases"/>
    <property type="match status" value="2"/>
</dbReference>
<dbReference type="InterPro" id="IPR003593">
    <property type="entry name" value="AAA+_ATPase"/>
</dbReference>
<evidence type="ECO:0000256" key="2">
    <source>
        <dbReference type="ARBA" id="ARBA00022840"/>
    </source>
</evidence>
<feature type="domain" description="ABC transporter" evidence="3">
    <location>
        <begin position="273"/>
        <end position="508"/>
    </location>
</feature>
<dbReference type="CDD" id="cd03216">
    <property type="entry name" value="ABC_Carb_Monos_I"/>
    <property type="match status" value="1"/>
</dbReference>
<dbReference type="RefSeq" id="WP_024470230.1">
    <property type="nucleotide sequence ID" value="NZ_CP061839.1"/>
</dbReference>
<evidence type="ECO:0000259" key="3">
    <source>
        <dbReference type="PROSITE" id="PS50893"/>
    </source>
</evidence>
<keyword evidence="1" id="KW-0547">Nucleotide-binding</keyword>
<dbReference type="InterPro" id="IPR017871">
    <property type="entry name" value="ABC_transporter-like_CS"/>
</dbReference>
<dbReference type="PANTHER" id="PTHR43790:SF4">
    <property type="entry name" value="GUANOSINE IMPORT ATP-BINDING PROTEIN NUPO"/>
    <property type="match status" value="1"/>
</dbReference>
<dbReference type="Gene3D" id="3.40.50.300">
    <property type="entry name" value="P-loop containing nucleotide triphosphate hydrolases"/>
    <property type="match status" value="2"/>
</dbReference>
<name>A0A7S6WPT7_9SPIR</name>
<dbReference type="PROSITE" id="PS00211">
    <property type="entry name" value="ABC_TRANSPORTER_1"/>
    <property type="match status" value="1"/>
</dbReference>
<dbReference type="SMART" id="SM00382">
    <property type="entry name" value="AAA"/>
    <property type="match status" value="1"/>
</dbReference>
<protein>
    <submittedName>
        <fullName evidence="4">ATP-binding cassette domain-containing protein</fullName>
    </submittedName>
</protein>
<feature type="domain" description="ABC transporter" evidence="3">
    <location>
        <begin position="16"/>
        <end position="254"/>
    </location>
</feature>
<dbReference type="PROSITE" id="PS50893">
    <property type="entry name" value="ABC_TRANSPORTER_2"/>
    <property type="match status" value="2"/>
</dbReference>
<dbReference type="Proteomes" id="UP000593915">
    <property type="component" value="Chromosome"/>
</dbReference>
<dbReference type="EMBL" id="CP061839">
    <property type="protein sequence ID" value="QOW61091.1"/>
    <property type="molecule type" value="Genomic_DNA"/>
</dbReference>
<organism evidence="4 5">
    <name type="scientific">Treponema pedis</name>
    <dbReference type="NCBI Taxonomy" id="409322"/>
    <lineage>
        <taxon>Bacteria</taxon>
        <taxon>Pseudomonadati</taxon>
        <taxon>Spirochaetota</taxon>
        <taxon>Spirochaetia</taxon>
        <taxon>Spirochaetales</taxon>
        <taxon>Treponemataceae</taxon>
        <taxon>Treponema</taxon>
    </lineage>
</organism>
<evidence type="ECO:0000313" key="5">
    <source>
        <dbReference type="Proteomes" id="UP000593915"/>
    </source>
</evidence>
<sequence>MKKNGTAELSGICKTYKTENKTTGEIFTNTALTDVNIKFFTSEIHALLGENGAGKSTLVNILSGLIPPTGGLIKIADKTYSFNSPNDALNAGIAIVHQQPRLAENATVFENIIIGAPKKNVFSVLNIKSEKQKIEDLKSLWKVRLNLNECVKNLSSDKKFYTAMFSALYRNPAFLILDEPAAVFSKNGRAEFFTLLKTVCKEKSLGVILITHNVSDAINASDKISVLKNGKLHGTFLTSALIEKDGAEDFIKEKMFLKKTFLNLPDKKNGDTLKSKISFKVSLCFNKNKIPFVNNFKLQAEQGKITGVIGFPNSGLELLENIISGMSNVQMLTAKEDSKNNFIEINTLNGNTIIPIKKITPSVLLKHKIAFIPSDRNYRASNSVLTIEEILNCYNLKKNFLNKREFSAFAEKILKEENINAVPGRLAGTLSGGQLQRIILSRALSENPEIIIACEPAWGLDAATTEMLMKKFHTVAENGKTVIILTKEFDTALYKNYFDAVYFLGRED</sequence>
<dbReference type="PANTHER" id="PTHR43790">
    <property type="entry name" value="CARBOHYDRATE TRANSPORT ATP-BINDING PROTEIN MG119-RELATED"/>
    <property type="match status" value="1"/>
</dbReference>
<dbReference type="InterPro" id="IPR050107">
    <property type="entry name" value="ABC_carbohydrate_import_ATPase"/>
</dbReference>
<dbReference type="InterPro" id="IPR003439">
    <property type="entry name" value="ABC_transporter-like_ATP-bd"/>
</dbReference>
<dbReference type="Pfam" id="PF00005">
    <property type="entry name" value="ABC_tran"/>
    <property type="match status" value="2"/>
</dbReference>
<gene>
    <name evidence="4" type="ORF">IFE08_01355</name>
</gene>
<reference evidence="4 5" key="1">
    <citation type="submission" date="2020-09" db="EMBL/GenBank/DDBJ databases">
        <title>Characterization of Treponema spp. from bovine digital dermatitis in Korea.</title>
        <authorList>
            <person name="Espiritu H.M."/>
            <person name="Cho Y.I."/>
            <person name="Mamuad L."/>
        </authorList>
    </citation>
    <scope>NUCLEOTIDE SEQUENCE [LARGE SCALE GENOMIC DNA]</scope>
    <source>
        <strain evidence="4 5">KS1</strain>
    </source>
</reference>
<evidence type="ECO:0000313" key="4">
    <source>
        <dbReference type="EMBL" id="QOW61091.1"/>
    </source>
</evidence>
<dbReference type="GO" id="GO:0005524">
    <property type="term" value="F:ATP binding"/>
    <property type="evidence" value="ECO:0007669"/>
    <property type="project" value="UniProtKB-KW"/>
</dbReference>
<dbReference type="InterPro" id="IPR027417">
    <property type="entry name" value="P-loop_NTPase"/>
</dbReference>
<evidence type="ECO:0000256" key="1">
    <source>
        <dbReference type="ARBA" id="ARBA00022741"/>
    </source>
</evidence>
<keyword evidence="2 4" id="KW-0067">ATP-binding</keyword>
<dbReference type="GO" id="GO:0016887">
    <property type="term" value="F:ATP hydrolysis activity"/>
    <property type="evidence" value="ECO:0007669"/>
    <property type="project" value="InterPro"/>
</dbReference>
<dbReference type="AlphaFoldDB" id="A0A7S6WPT7"/>